<dbReference type="PRINTS" id="PR00344">
    <property type="entry name" value="BCTRLSENSOR"/>
</dbReference>
<gene>
    <name evidence="17" type="ORF">CYL18_10795</name>
</gene>
<keyword evidence="4" id="KW-1003">Cell membrane</keyword>
<dbReference type="SUPFAM" id="SSF55890">
    <property type="entry name" value="Sporulation response regulatory protein Spo0B"/>
    <property type="match status" value="1"/>
</dbReference>
<evidence type="ECO:0000256" key="7">
    <source>
        <dbReference type="ARBA" id="ARBA00022692"/>
    </source>
</evidence>
<dbReference type="InterPro" id="IPR016120">
    <property type="entry name" value="Sig_transdc_His_kin_SpoOB"/>
</dbReference>
<dbReference type="SUPFAM" id="SSF55785">
    <property type="entry name" value="PYP-like sensor domain (PAS domain)"/>
    <property type="match status" value="1"/>
</dbReference>
<name>A0A2S7MZU8_9BACI</name>
<dbReference type="Pfam" id="PF02518">
    <property type="entry name" value="HATPase_c"/>
    <property type="match status" value="1"/>
</dbReference>
<keyword evidence="5" id="KW-0597">Phosphoprotein</keyword>
<dbReference type="SMART" id="SM00091">
    <property type="entry name" value="PAS"/>
    <property type="match status" value="1"/>
</dbReference>
<feature type="domain" description="Histidine kinase" evidence="15">
    <location>
        <begin position="427"/>
        <end position="530"/>
    </location>
</feature>
<keyword evidence="11 14" id="KW-1133">Transmembrane helix</keyword>
<evidence type="ECO:0000256" key="5">
    <source>
        <dbReference type="ARBA" id="ARBA00022553"/>
    </source>
</evidence>
<dbReference type="InterPro" id="IPR033463">
    <property type="entry name" value="sCache_3"/>
</dbReference>
<keyword evidence="6" id="KW-0808">Transferase</keyword>
<sequence>MKLHQKESRAWKLQTLVMCLVFMVVLISALATALFISIYVTKNEEKHLSEKIQAIARVTANSTVVIQSLQGKSEVDIQRYANEIRALSDVGFVVVMDMDLIRKSHPLSEEVGQSFFNREDAKESLEGKEYFSIEEGPLGMGMRVFTPVYDERDEQIGVVVVGVSLDTVESLARDSRKYVYIGAILQLCLGAIGAYYLSCYMKRKLYGLEPVEIAKLLQERNAMIESAKEGIIGVNEDGKIAVVSGEALKLMGFERKEELVGQPIDDHMPSLAKAMRNGRSEENVEQVFNHRTVLANNVPIMHKGKVIGGLSVFKDKTDLQDMADQLTGIKLYTESLRAQSHEFMNKFHVILGLAHLKKYKEMSRYIENLVEDYEAEKGFIVKRIKNPLFAGFLLGKLSKARELGIQLVINEDSYMPSDIKEELIHDLIRIAGNLIENAFDALDGVKGKRVFFSIGVMDGEMVLEVSDNGRGIPEEIAEVIFQKGYSTKGVDRGYGLFLTKQSIDKLNGTIELKTKPGAGTLFTVILPLWHAEGVMDK</sequence>
<dbReference type="GO" id="GO:0000155">
    <property type="term" value="F:phosphorelay sensor kinase activity"/>
    <property type="evidence" value="ECO:0007669"/>
    <property type="project" value="InterPro"/>
</dbReference>
<keyword evidence="9 17" id="KW-0418">Kinase</keyword>
<dbReference type="RefSeq" id="WP_104849517.1">
    <property type="nucleotide sequence ID" value="NZ_PKOZ01000005.1"/>
</dbReference>
<evidence type="ECO:0000313" key="17">
    <source>
        <dbReference type="EMBL" id="PQD95258.1"/>
    </source>
</evidence>
<dbReference type="PANTHER" id="PTHR43547">
    <property type="entry name" value="TWO-COMPONENT HISTIDINE KINASE"/>
    <property type="match status" value="1"/>
</dbReference>
<evidence type="ECO:0000256" key="8">
    <source>
        <dbReference type="ARBA" id="ARBA00022741"/>
    </source>
</evidence>
<evidence type="ECO:0000256" key="1">
    <source>
        <dbReference type="ARBA" id="ARBA00000085"/>
    </source>
</evidence>
<feature type="transmembrane region" description="Helical" evidence="14">
    <location>
        <begin position="178"/>
        <end position="197"/>
    </location>
</feature>
<comment type="caution">
    <text evidence="17">The sequence shown here is derived from an EMBL/GenBank/DDBJ whole genome shotgun (WGS) entry which is preliminary data.</text>
</comment>
<dbReference type="CDD" id="cd00130">
    <property type="entry name" value="PAS"/>
    <property type="match status" value="1"/>
</dbReference>
<keyword evidence="7 14" id="KW-0812">Transmembrane</keyword>
<keyword evidence="10" id="KW-0067">ATP-binding</keyword>
<dbReference type="InterPro" id="IPR029151">
    <property type="entry name" value="Sensor-like_sf"/>
</dbReference>
<evidence type="ECO:0000256" key="4">
    <source>
        <dbReference type="ARBA" id="ARBA00022475"/>
    </source>
</evidence>
<dbReference type="GO" id="GO:0005886">
    <property type="term" value="C:plasma membrane"/>
    <property type="evidence" value="ECO:0007669"/>
    <property type="project" value="UniProtKB-SubCell"/>
</dbReference>
<dbReference type="GO" id="GO:0005524">
    <property type="term" value="F:ATP binding"/>
    <property type="evidence" value="ECO:0007669"/>
    <property type="project" value="UniProtKB-KW"/>
</dbReference>
<dbReference type="SMART" id="SM00387">
    <property type="entry name" value="HATPase_c"/>
    <property type="match status" value="1"/>
</dbReference>
<dbReference type="Pfam" id="PF00989">
    <property type="entry name" value="PAS"/>
    <property type="match status" value="1"/>
</dbReference>
<dbReference type="AlphaFoldDB" id="A0A2S7MZU8"/>
<evidence type="ECO:0000313" key="18">
    <source>
        <dbReference type="Proteomes" id="UP000239663"/>
    </source>
</evidence>
<keyword evidence="12" id="KW-0902">Two-component regulatory system</keyword>
<dbReference type="InterPro" id="IPR036890">
    <property type="entry name" value="HATPase_C_sf"/>
</dbReference>
<comment type="catalytic activity">
    <reaction evidence="1">
        <text>ATP + protein L-histidine = ADP + protein N-phospho-L-histidine.</text>
        <dbReference type="EC" id="2.7.13.3"/>
    </reaction>
</comment>
<organism evidence="17 18">
    <name type="scientific">Pradoshia eiseniae</name>
    <dbReference type="NCBI Taxonomy" id="2064768"/>
    <lineage>
        <taxon>Bacteria</taxon>
        <taxon>Bacillati</taxon>
        <taxon>Bacillota</taxon>
        <taxon>Bacilli</taxon>
        <taxon>Bacillales</taxon>
        <taxon>Bacillaceae</taxon>
        <taxon>Pradoshia</taxon>
    </lineage>
</organism>
<dbReference type="InterPro" id="IPR039506">
    <property type="entry name" value="SPOB_a"/>
</dbReference>
<keyword evidence="18" id="KW-1185">Reference proteome</keyword>
<dbReference type="SUPFAM" id="SSF103190">
    <property type="entry name" value="Sensory domain-like"/>
    <property type="match status" value="1"/>
</dbReference>
<dbReference type="Gene3D" id="3.30.450.20">
    <property type="entry name" value="PAS domain"/>
    <property type="match status" value="2"/>
</dbReference>
<dbReference type="InterPro" id="IPR004358">
    <property type="entry name" value="Sig_transdc_His_kin-like_C"/>
</dbReference>
<dbReference type="InterPro" id="IPR013767">
    <property type="entry name" value="PAS_fold"/>
</dbReference>
<dbReference type="PANTHER" id="PTHR43547:SF10">
    <property type="entry name" value="SENSOR HISTIDINE KINASE DCUS"/>
    <property type="match status" value="1"/>
</dbReference>
<evidence type="ECO:0000256" key="12">
    <source>
        <dbReference type="ARBA" id="ARBA00023012"/>
    </source>
</evidence>
<dbReference type="Gene3D" id="3.30.565.10">
    <property type="entry name" value="Histidine kinase-like ATPase, C-terminal domain"/>
    <property type="match status" value="1"/>
</dbReference>
<dbReference type="OrthoDB" id="9792686at2"/>
<dbReference type="InterPro" id="IPR005467">
    <property type="entry name" value="His_kinase_dom"/>
</dbReference>
<evidence type="ECO:0000256" key="11">
    <source>
        <dbReference type="ARBA" id="ARBA00022989"/>
    </source>
</evidence>
<dbReference type="InterPro" id="IPR003594">
    <property type="entry name" value="HATPase_dom"/>
</dbReference>
<dbReference type="NCBIfam" id="TIGR00229">
    <property type="entry name" value="sensory_box"/>
    <property type="match status" value="1"/>
</dbReference>
<feature type="transmembrane region" description="Helical" evidence="14">
    <location>
        <begin position="15"/>
        <end position="41"/>
    </location>
</feature>
<reference evidence="17 18" key="1">
    <citation type="submission" date="2017-12" db="EMBL/GenBank/DDBJ databases">
        <title>Taxonomic description and draft genome of Pradoshia cofamensis Gen. nov., sp. nov., a thermotolerant bacillale isolated from anterior gut of earthworm Eisenia fetida.</title>
        <authorList>
            <person name="Saha T."/>
            <person name="Chakraborty R."/>
        </authorList>
    </citation>
    <scope>NUCLEOTIDE SEQUENCE [LARGE SCALE GENOMIC DNA]</scope>
    <source>
        <strain evidence="17 18">EAG3</strain>
    </source>
</reference>
<dbReference type="InterPro" id="IPR035965">
    <property type="entry name" value="PAS-like_dom_sf"/>
</dbReference>
<evidence type="ECO:0000256" key="14">
    <source>
        <dbReference type="SAM" id="Phobius"/>
    </source>
</evidence>
<evidence type="ECO:0000259" key="15">
    <source>
        <dbReference type="PROSITE" id="PS50109"/>
    </source>
</evidence>
<protein>
    <recommendedName>
        <fullName evidence="3">histidine kinase</fullName>
        <ecNumber evidence="3">2.7.13.3</ecNumber>
    </recommendedName>
</protein>
<keyword evidence="13 14" id="KW-0472">Membrane</keyword>
<dbReference type="InterPro" id="IPR000014">
    <property type="entry name" value="PAS"/>
</dbReference>
<dbReference type="SUPFAM" id="SSF55874">
    <property type="entry name" value="ATPase domain of HSP90 chaperone/DNA topoisomerase II/histidine kinase"/>
    <property type="match status" value="1"/>
</dbReference>
<dbReference type="Proteomes" id="UP000239663">
    <property type="component" value="Unassembled WGS sequence"/>
</dbReference>
<evidence type="ECO:0000256" key="10">
    <source>
        <dbReference type="ARBA" id="ARBA00022840"/>
    </source>
</evidence>
<evidence type="ECO:0000256" key="3">
    <source>
        <dbReference type="ARBA" id="ARBA00012438"/>
    </source>
</evidence>
<dbReference type="EMBL" id="PKOZ01000005">
    <property type="protein sequence ID" value="PQD95258.1"/>
    <property type="molecule type" value="Genomic_DNA"/>
</dbReference>
<comment type="subcellular location">
    <subcellularLocation>
        <location evidence="2">Cell membrane</location>
        <topology evidence="2">Multi-pass membrane protein</topology>
    </subcellularLocation>
</comment>
<dbReference type="PROSITE" id="PS50112">
    <property type="entry name" value="PAS"/>
    <property type="match status" value="1"/>
</dbReference>
<evidence type="ECO:0000259" key="16">
    <source>
        <dbReference type="PROSITE" id="PS50112"/>
    </source>
</evidence>
<dbReference type="GO" id="GO:0006355">
    <property type="term" value="P:regulation of DNA-templated transcription"/>
    <property type="evidence" value="ECO:0007669"/>
    <property type="project" value="InterPro"/>
</dbReference>
<dbReference type="Gene3D" id="1.10.287.130">
    <property type="match status" value="1"/>
</dbReference>
<dbReference type="NCBIfam" id="NF008298">
    <property type="entry name" value="PRK11086.1"/>
    <property type="match status" value="1"/>
</dbReference>
<dbReference type="Pfam" id="PF17203">
    <property type="entry name" value="sCache_3_2"/>
    <property type="match status" value="1"/>
</dbReference>
<accession>A0A2S7MZU8</accession>
<evidence type="ECO:0000256" key="13">
    <source>
        <dbReference type="ARBA" id="ARBA00023136"/>
    </source>
</evidence>
<evidence type="ECO:0000256" key="6">
    <source>
        <dbReference type="ARBA" id="ARBA00022679"/>
    </source>
</evidence>
<dbReference type="EC" id="2.7.13.3" evidence="3"/>
<evidence type="ECO:0000256" key="2">
    <source>
        <dbReference type="ARBA" id="ARBA00004651"/>
    </source>
</evidence>
<feature type="domain" description="PAS" evidence="16">
    <location>
        <begin position="223"/>
        <end position="257"/>
    </location>
</feature>
<proteinExistence type="predicted"/>
<keyword evidence="8" id="KW-0547">Nucleotide-binding</keyword>
<evidence type="ECO:0000256" key="9">
    <source>
        <dbReference type="ARBA" id="ARBA00022777"/>
    </source>
</evidence>
<dbReference type="Pfam" id="PF14689">
    <property type="entry name" value="SPOB_a"/>
    <property type="match status" value="1"/>
</dbReference>
<dbReference type="PROSITE" id="PS50109">
    <property type="entry name" value="HIS_KIN"/>
    <property type="match status" value="1"/>
</dbReference>